<evidence type="ECO:0000313" key="4">
    <source>
        <dbReference type="EMBL" id="MBD2650474.1"/>
    </source>
</evidence>
<proteinExistence type="predicted"/>
<dbReference type="Gene3D" id="3.90.79.10">
    <property type="entry name" value="Nucleoside Triphosphate Pyrophosphohydrolase"/>
    <property type="match status" value="1"/>
</dbReference>
<dbReference type="PANTHER" id="PTHR43046">
    <property type="entry name" value="GDP-MANNOSE MANNOSYL HYDROLASE"/>
    <property type="match status" value="1"/>
</dbReference>
<evidence type="ECO:0000256" key="2">
    <source>
        <dbReference type="ARBA" id="ARBA00022801"/>
    </source>
</evidence>
<sequence length="195" mass="22132">MNLKDWPVQLHYPVFRRSLFATFRVSLQTFSQIMASWSDSYLGKLRQVVGDRLLLLFGARVIIEDNLGRVLLQKRSDFKLWGLPGGCPEVGESAEECSAREVFEETGLTVKRFAAVGFSSNPAFETVTYPNGDRVQTFILILRAVEWSGSLACLDGESLALEFFDLADLPTLMPNDRPVFEKFQEYKKSGEFQLF</sequence>
<dbReference type="CDD" id="cd04677">
    <property type="entry name" value="NUDIX_Hydrolase"/>
    <property type="match status" value="1"/>
</dbReference>
<dbReference type="Pfam" id="PF00293">
    <property type="entry name" value="NUDIX"/>
    <property type="match status" value="1"/>
</dbReference>
<dbReference type="PROSITE" id="PS51462">
    <property type="entry name" value="NUDIX"/>
    <property type="match status" value="1"/>
</dbReference>
<dbReference type="InterPro" id="IPR000086">
    <property type="entry name" value="NUDIX_hydrolase_dom"/>
</dbReference>
<dbReference type="PRINTS" id="PR00502">
    <property type="entry name" value="NUDIXFAMILY"/>
</dbReference>
<keyword evidence="5" id="KW-1185">Reference proteome</keyword>
<name>A0ABR8IH18_9NOSO</name>
<accession>A0ABR8IH18</accession>
<evidence type="ECO:0000259" key="3">
    <source>
        <dbReference type="PROSITE" id="PS51462"/>
    </source>
</evidence>
<dbReference type="InterPro" id="IPR020476">
    <property type="entry name" value="Nudix_hydrolase"/>
</dbReference>
<gene>
    <name evidence="4" type="ORF">H6G92_30605</name>
</gene>
<comment type="cofactor">
    <cofactor evidence="1">
        <name>Mg(2+)</name>
        <dbReference type="ChEBI" id="CHEBI:18420"/>
    </cofactor>
</comment>
<feature type="domain" description="Nudix hydrolase" evidence="3">
    <location>
        <begin position="52"/>
        <end position="187"/>
    </location>
</feature>
<dbReference type="PANTHER" id="PTHR43046:SF2">
    <property type="entry name" value="8-OXO-DGTP DIPHOSPHATASE-RELATED"/>
    <property type="match status" value="1"/>
</dbReference>
<comment type="caution">
    <text evidence="4">The sequence shown here is derived from an EMBL/GenBank/DDBJ whole genome shotgun (WGS) entry which is preliminary data.</text>
</comment>
<reference evidence="4 5" key="1">
    <citation type="journal article" date="2020" name="ISME J.">
        <title>Comparative genomics reveals insights into cyanobacterial evolution and habitat adaptation.</title>
        <authorList>
            <person name="Chen M.Y."/>
            <person name="Teng W.K."/>
            <person name="Zhao L."/>
            <person name="Hu C.X."/>
            <person name="Zhou Y.K."/>
            <person name="Han B.P."/>
            <person name="Song L.R."/>
            <person name="Shu W.S."/>
        </authorList>
    </citation>
    <scope>NUCLEOTIDE SEQUENCE [LARGE SCALE GENOMIC DNA]</scope>
    <source>
        <strain evidence="4 5">FACHB-393</strain>
    </source>
</reference>
<dbReference type="Proteomes" id="UP000643580">
    <property type="component" value="Unassembled WGS sequence"/>
</dbReference>
<protein>
    <submittedName>
        <fullName evidence="4">NUDIX domain-containing protein</fullName>
    </submittedName>
</protein>
<organism evidence="4 5">
    <name type="scientific">Nostoc foliaceum FACHB-393</name>
    <dbReference type="NCBI Taxonomy" id="2692915"/>
    <lineage>
        <taxon>Bacteria</taxon>
        <taxon>Bacillati</taxon>
        <taxon>Cyanobacteriota</taxon>
        <taxon>Cyanophyceae</taxon>
        <taxon>Nostocales</taxon>
        <taxon>Nostocaceae</taxon>
        <taxon>Nostoc</taxon>
        <taxon>Nostoc foliaceum</taxon>
    </lineage>
</organism>
<evidence type="ECO:0000313" key="5">
    <source>
        <dbReference type="Proteomes" id="UP000643580"/>
    </source>
</evidence>
<dbReference type="SUPFAM" id="SSF55811">
    <property type="entry name" value="Nudix"/>
    <property type="match status" value="1"/>
</dbReference>
<keyword evidence="2" id="KW-0378">Hydrolase</keyword>
<dbReference type="InterPro" id="IPR015797">
    <property type="entry name" value="NUDIX_hydrolase-like_dom_sf"/>
</dbReference>
<dbReference type="EMBL" id="JACJTD010000061">
    <property type="protein sequence ID" value="MBD2650474.1"/>
    <property type="molecule type" value="Genomic_DNA"/>
</dbReference>
<evidence type="ECO:0000256" key="1">
    <source>
        <dbReference type="ARBA" id="ARBA00001946"/>
    </source>
</evidence>